<dbReference type="GO" id="GO:0000981">
    <property type="term" value="F:DNA-binding transcription factor activity, RNA polymerase II-specific"/>
    <property type="evidence" value="ECO:0007669"/>
    <property type="project" value="TreeGrafter"/>
</dbReference>
<dbReference type="PANTHER" id="PTHR13703">
    <property type="entry name" value="SMAD"/>
    <property type="match status" value="1"/>
</dbReference>
<reference evidence="4 5" key="1">
    <citation type="submission" date="2019-10" db="EMBL/GenBank/DDBJ databases">
        <title>Assembly and Annotation for the nematode Trichostrongylus colubriformis.</title>
        <authorList>
            <person name="Martin J."/>
        </authorList>
    </citation>
    <scope>NUCLEOTIDE SEQUENCE [LARGE SCALE GENOMIC DNA]</scope>
    <source>
        <strain evidence="4">G859</strain>
        <tissue evidence="4">Whole worm</tissue>
    </source>
</reference>
<dbReference type="GO" id="GO:0060395">
    <property type="term" value="P:SMAD protein signal transduction"/>
    <property type="evidence" value="ECO:0007669"/>
    <property type="project" value="TreeGrafter"/>
</dbReference>
<dbReference type="Gene3D" id="2.60.200.10">
    <property type="match status" value="1"/>
</dbReference>
<organism evidence="4 5">
    <name type="scientific">Trichostrongylus colubriformis</name>
    <name type="common">Black scour worm</name>
    <dbReference type="NCBI Taxonomy" id="6319"/>
    <lineage>
        <taxon>Eukaryota</taxon>
        <taxon>Metazoa</taxon>
        <taxon>Ecdysozoa</taxon>
        <taxon>Nematoda</taxon>
        <taxon>Chromadorea</taxon>
        <taxon>Rhabditida</taxon>
        <taxon>Rhabditina</taxon>
        <taxon>Rhabditomorpha</taxon>
        <taxon>Strongyloidea</taxon>
        <taxon>Trichostrongylidae</taxon>
        <taxon>Trichostrongylus</taxon>
    </lineage>
</organism>
<comment type="caution">
    <text evidence="4">The sequence shown here is derived from an EMBL/GenBank/DDBJ whole genome shotgun (WGS) entry which is preliminary data.</text>
</comment>
<evidence type="ECO:0000256" key="1">
    <source>
        <dbReference type="ARBA" id="ARBA00023015"/>
    </source>
</evidence>
<dbReference type="GO" id="GO:0050793">
    <property type="term" value="P:regulation of developmental process"/>
    <property type="evidence" value="ECO:0007669"/>
    <property type="project" value="UniProtKB-ARBA"/>
</dbReference>
<dbReference type="GO" id="GO:0030154">
    <property type="term" value="P:cell differentiation"/>
    <property type="evidence" value="ECO:0007669"/>
    <property type="project" value="TreeGrafter"/>
</dbReference>
<dbReference type="Pfam" id="PF03166">
    <property type="entry name" value="MH2"/>
    <property type="match status" value="1"/>
</dbReference>
<dbReference type="Proteomes" id="UP001331761">
    <property type="component" value="Unassembled WGS sequence"/>
</dbReference>
<dbReference type="InterPro" id="IPR017855">
    <property type="entry name" value="SMAD-like_dom_sf"/>
</dbReference>
<evidence type="ECO:0000313" key="4">
    <source>
        <dbReference type="EMBL" id="KAK5972661.1"/>
    </source>
</evidence>
<evidence type="ECO:0000256" key="2">
    <source>
        <dbReference type="ARBA" id="ARBA00023163"/>
    </source>
</evidence>
<name>A0AAN8IGH6_TRICO</name>
<dbReference type="GO" id="GO:0051239">
    <property type="term" value="P:regulation of multicellular organismal process"/>
    <property type="evidence" value="ECO:0007669"/>
    <property type="project" value="UniProtKB-ARBA"/>
</dbReference>
<dbReference type="GO" id="GO:0070411">
    <property type="term" value="F:I-SMAD binding"/>
    <property type="evidence" value="ECO:0007669"/>
    <property type="project" value="TreeGrafter"/>
</dbReference>
<dbReference type="InterPro" id="IPR001132">
    <property type="entry name" value="SMAD_dom_Dwarfin-type"/>
</dbReference>
<dbReference type="GO" id="GO:0071144">
    <property type="term" value="C:heteromeric SMAD protein complex"/>
    <property type="evidence" value="ECO:0007669"/>
    <property type="project" value="TreeGrafter"/>
</dbReference>
<dbReference type="AlphaFoldDB" id="A0AAN8IGH6"/>
<sequence>MQMQHNDGRTTITCLSESPLFVQAPLHARRLNDDASTVYRLSGVAESDDIESRTIDIFDKVLFEKLLEEARLQGYRHVYALQNLCICRVSFVKGFGKSYRRTTILDTPCWIEIHFMNYLQKLDEVVPLFFEFHFPVFYNFIYNVVWEC</sequence>
<evidence type="ECO:0000259" key="3">
    <source>
        <dbReference type="PROSITE" id="PS51076"/>
    </source>
</evidence>
<keyword evidence="1" id="KW-0805">Transcription regulation</keyword>
<dbReference type="SUPFAM" id="SSF49879">
    <property type="entry name" value="SMAD/FHA domain"/>
    <property type="match status" value="1"/>
</dbReference>
<evidence type="ECO:0000313" key="5">
    <source>
        <dbReference type="Proteomes" id="UP001331761"/>
    </source>
</evidence>
<keyword evidence="5" id="KW-1185">Reference proteome</keyword>
<dbReference type="GO" id="GO:0009791">
    <property type="term" value="P:post-embryonic development"/>
    <property type="evidence" value="ECO:0007669"/>
    <property type="project" value="UniProtKB-ARBA"/>
</dbReference>
<dbReference type="SMART" id="SM00524">
    <property type="entry name" value="DWB"/>
    <property type="match status" value="1"/>
</dbReference>
<keyword evidence="2" id="KW-0804">Transcription</keyword>
<dbReference type="GO" id="GO:0030509">
    <property type="term" value="P:BMP signaling pathway"/>
    <property type="evidence" value="ECO:0007669"/>
    <property type="project" value="TreeGrafter"/>
</dbReference>
<dbReference type="PROSITE" id="PS51076">
    <property type="entry name" value="MH2"/>
    <property type="match status" value="1"/>
</dbReference>
<feature type="domain" description="MH2" evidence="3">
    <location>
        <begin position="1"/>
        <end position="140"/>
    </location>
</feature>
<dbReference type="InterPro" id="IPR008984">
    <property type="entry name" value="SMAD_FHA_dom_sf"/>
</dbReference>
<dbReference type="EMBL" id="WIXE01016439">
    <property type="protein sequence ID" value="KAK5972661.1"/>
    <property type="molecule type" value="Genomic_DNA"/>
</dbReference>
<accession>A0AAN8IGH6</accession>
<dbReference type="GO" id="GO:0000978">
    <property type="term" value="F:RNA polymerase II cis-regulatory region sequence-specific DNA binding"/>
    <property type="evidence" value="ECO:0007669"/>
    <property type="project" value="TreeGrafter"/>
</dbReference>
<gene>
    <name evidence="4" type="ORF">GCK32_014440</name>
</gene>
<protein>
    <submittedName>
        <fullName evidence="4">MH2 domain-containing protein</fullName>
    </submittedName>
</protein>
<dbReference type="GO" id="GO:0009653">
    <property type="term" value="P:anatomical structure morphogenesis"/>
    <property type="evidence" value="ECO:0007669"/>
    <property type="project" value="TreeGrafter"/>
</dbReference>
<dbReference type="InterPro" id="IPR013790">
    <property type="entry name" value="Dwarfin"/>
</dbReference>
<proteinExistence type="predicted"/>